<feature type="compositionally biased region" description="Low complexity" evidence="1">
    <location>
        <begin position="105"/>
        <end position="115"/>
    </location>
</feature>
<evidence type="ECO:0000256" key="1">
    <source>
        <dbReference type="SAM" id="MobiDB-lite"/>
    </source>
</evidence>
<feature type="compositionally biased region" description="Gly residues" evidence="1">
    <location>
        <begin position="1"/>
        <end position="11"/>
    </location>
</feature>
<feature type="compositionally biased region" description="Pro residues" evidence="1">
    <location>
        <begin position="91"/>
        <end position="104"/>
    </location>
</feature>
<reference evidence="2" key="2">
    <citation type="submission" date="2018-08" db="UniProtKB">
        <authorList>
            <consortium name="EnsemblPlants"/>
        </authorList>
    </citation>
    <scope>IDENTIFICATION</scope>
    <source>
        <strain evidence="2">Yugu1</strain>
    </source>
</reference>
<sequence length="451" mass="47416">MGRQGLSGGMAQGVQGRSSPSSQRWRGSAAPARDPTGGGGRALGGRGTGGGARQAVVADLQVELEGGGVSGGSSRASESRSGRSWRASAPPAEPSPLRSPPASPSPRRSTSAAPSEALSFLVARTFSSNGASSSYSKPLPSLFRGVRPSPKPGAALAGAAAASRAVLTPHAAAIKSRRSVSAPVEKLLEEGSGFEASEELPSTGSLETEVEEKGNSELVPGPTEQTASGSGTEEFEEEKHAEVEIEESSGSTKLVEASTLDSVVADDFSGHEQTAENGSMVETDQVENHTAVVYEENAYDQTGDDNYVQSAQSIDPIGSVSEESFDDDWEADRSDSIIEDQVESESSIDKVIEERMGQLEISRKAEKNAEKKQKVSMKPLELAEELEKRQASFGQHWKEGAAAQPMQLEGIGKGPPAIGYMQIEMDNPVTRAMSSPSFTCKLRCWQFIGAI</sequence>
<dbReference type="InParanoid" id="K3YSD8"/>
<feature type="region of interest" description="Disordered" evidence="1">
    <location>
        <begin position="189"/>
        <end position="257"/>
    </location>
</feature>
<evidence type="ECO:0000313" key="2">
    <source>
        <dbReference type="EnsemblPlants" id="KQL30098"/>
    </source>
</evidence>
<feature type="compositionally biased region" description="Gly residues" evidence="1">
    <location>
        <begin position="36"/>
        <end position="52"/>
    </location>
</feature>
<protein>
    <submittedName>
        <fullName evidence="2">Uncharacterized protein</fullName>
    </submittedName>
</protein>
<dbReference type="STRING" id="4555.K3YSD8"/>
<dbReference type="HOGENOM" id="CLU_607500_0_0_1"/>
<accession>K3YSD8</accession>
<dbReference type="EnsemblPlants" id="KQL30098">
    <property type="protein sequence ID" value="KQL30098"/>
    <property type="gene ID" value="SETIT_017182mg"/>
</dbReference>
<dbReference type="eggNOG" id="KOG2079">
    <property type="taxonomic scope" value="Eukaryota"/>
</dbReference>
<proteinExistence type="predicted"/>
<name>K3YSD8_SETIT</name>
<evidence type="ECO:0000313" key="3">
    <source>
        <dbReference type="Proteomes" id="UP000004995"/>
    </source>
</evidence>
<dbReference type="Proteomes" id="UP000004995">
    <property type="component" value="Unassembled WGS sequence"/>
</dbReference>
<dbReference type="AlphaFoldDB" id="K3YSD8"/>
<dbReference type="EMBL" id="AGNK02000394">
    <property type="status" value="NOT_ANNOTATED_CDS"/>
    <property type="molecule type" value="Genomic_DNA"/>
</dbReference>
<organism evidence="2 3">
    <name type="scientific">Setaria italica</name>
    <name type="common">Foxtail millet</name>
    <name type="synonym">Panicum italicum</name>
    <dbReference type="NCBI Taxonomy" id="4555"/>
    <lineage>
        <taxon>Eukaryota</taxon>
        <taxon>Viridiplantae</taxon>
        <taxon>Streptophyta</taxon>
        <taxon>Embryophyta</taxon>
        <taxon>Tracheophyta</taxon>
        <taxon>Spermatophyta</taxon>
        <taxon>Magnoliopsida</taxon>
        <taxon>Liliopsida</taxon>
        <taxon>Poales</taxon>
        <taxon>Poaceae</taxon>
        <taxon>PACMAD clade</taxon>
        <taxon>Panicoideae</taxon>
        <taxon>Panicodae</taxon>
        <taxon>Paniceae</taxon>
        <taxon>Cenchrinae</taxon>
        <taxon>Setaria</taxon>
    </lineage>
</organism>
<feature type="compositionally biased region" description="Polar residues" evidence="1">
    <location>
        <begin position="15"/>
        <end position="25"/>
    </location>
</feature>
<feature type="region of interest" description="Disordered" evidence="1">
    <location>
        <begin position="1"/>
        <end position="115"/>
    </location>
</feature>
<reference evidence="3" key="1">
    <citation type="journal article" date="2012" name="Nat. Biotechnol.">
        <title>Reference genome sequence of the model plant Setaria.</title>
        <authorList>
            <person name="Bennetzen J.L."/>
            <person name="Schmutz J."/>
            <person name="Wang H."/>
            <person name="Percifield R."/>
            <person name="Hawkins J."/>
            <person name="Pontaroli A.C."/>
            <person name="Estep M."/>
            <person name="Feng L."/>
            <person name="Vaughn J.N."/>
            <person name="Grimwood J."/>
            <person name="Jenkins J."/>
            <person name="Barry K."/>
            <person name="Lindquist E."/>
            <person name="Hellsten U."/>
            <person name="Deshpande S."/>
            <person name="Wang X."/>
            <person name="Wu X."/>
            <person name="Mitros T."/>
            <person name="Triplett J."/>
            <person name="Yang X."/>
            <person name="Ye C.Y."/>
            <person name="Mauro-Herrera M."/>
            <person name="Wang L."/>
            <person name="Li P."/>
            <person name="Sharma M."/>
            <person name="Sharma R."/>
            <person name="Ronald P.C."/>
            <person name="Panaud O."/>
            <person name="Kellogg E.A."/>
            <person name="Brutnell T.P."/>
            <person name="Doust A.N."/>
            <person name="Tuskan G.A."/>
            <person name="Rokhsar D."/>
            <person name="Devos K.M."/>
        </authorList>
    </citation>
    <scope>NUCLEOTIDE SEQUENCE [LARGE SCALE GENOMIC DNA]</scope>
    <source>
        <strain evidence="3">cv. Yugu1</strain>
    </source>
</reference>
<keyword evidence="3" id="KW-1185">Reference proteome</keyword>
<dbReference type="Gramene" id="KQL30098">
    <property type="protein sequence ID" value="KQL30098"/>
    <property type="gene ID" value="SETIT_017182mg"/>
</dbReference>